<evidence type="ECO:0000313" key="2">
    <source>
        <dbReference type="Proteomes" id="UP000199287"/>
    </source>
</evidence>
<accession>A0A1I3G846</accession>
<gene>
    <name evidence="1" type="ORF">SAMN05192551_10849</name>
</gene>
<dbReference type="OrthoDB" id="9818220at2"/>
<dbReference type="EMBL" id="FOQA01000008">
    <property type="protein sequence ID" value="SFI19567.1"/>
    <property type="molecule type" value="Genomic_DNA"/>
</dbReference>
<keyword evidence="2" id="KW-1185">Reference proteome</keyword>
<dbReference type="Proteomes" id="UP000199287">
    <property type="component" value="Unassembled WGS sequence"/>
</dbReference>
<reference evidence="2" key="1">
    <citation type="submission" date="2016-10" db="EMBL/GenBank/DDBJ databases">
        <authorList>
            <person name="Varghese N."/>
            <person name="Submissions S."/>
        </authorList>
    </citation>
    <scope>NUCLEOTIDE SEQUENCE [LARGE SCALE GENOMIC DNA]</scope>
    <source>
        <strain evidence="2">Z-7934</strain>
    </source>
</reference>
<evidence type="ECO:0000313" key="1">
    <source>
        <dbReference type="EMBL" id="SFI19567.1"/>
    </source>
</evidence>
<proteinExistence type="predicted"/>
<sequence>MKPNPSHLNKVFPKLLIFSLLCLMLYQQMSLSQRIGDIHEELLFASNRNDISRVMDELKETLNQDHWVVYDHWQIDNINKDDSLITLQYEWSLSETTDEAEISLQLQPLSKDQEPAGDWKKLPATSIGINSYRAFMDVTAFQNYRIQIVSEGDYQHSSQTISIPSYLHQPPNLVPAFTSISHRNKPDFREGDVEIGFSMFYQKDYYDDPYSPREPHPSLNFIPKKAKAYFHIDGQVIEKELLLEEKEKSHMPQGEFPDYYSNIWTLSFPAFSSDSLEELWIEITYENEFLFTKDYTDLLYNHFPHLSK</sequence>
<dbReference type="RefSeq" id="WP_093373073.1">
    <property type="nucleotide sequence ID" value="NZ_FOQA01000008.1"/>
</dbReference>
<protein>
    <submittedName>
        <fullName evidence="1">Uncharacterized protein</fullName>
    </submittedName>
</protein>
<dbReference type="AlphaFoldDB" id="A0A1I3G846"/>
<name>A0A1I3G846_9FIRM</name>
<organism evidence="1 2">
    <name type="scientific">Tindallia magadiensis</name>
    <dbReference type="NCBI Taxonomy" id="69895"/>
    <lineage>
        <taxon>Bacteria</taxon>
        <taxon>Bacillati</taxon>
        <taxon>Bacillota</taxon>
        <taxon>Clostridia</taxon>
        <taxon>Peptostreptococcales</taxon>
        <taxon>Tindalliaceae</taxon>
        <taxon>Tindallia</taxon>
    </lineage>
</organism>